<dbReference type="EMBL" id="CP011002">
    <property type="protein sequence ID" value="AKO66312.1"/>
    <property type="molecule type" value="Genomic_DNA"/>
</dbReference>
<evidence type="ECO:0000256" key="1">
    <source>
        <dbReference type="ARBA" id="ARBA00001962"/>
    </source>
</evidence>
<dbReference type="GO" id="GO:0051537">
    <property type="term" value="F:2 iron, 2 sulfur cluster binding"/>
    <property type="evidence" value="ECO:0007669"/>
    <property type="project" value="UniProtKB-KW"/>
</dbReference>
<dbReference type="Gene3D" id="2.102.10.10">
    <property type="entry name" value="Rieske [2Fe-2S] iron-sulphur domain"/>
    <property type="match status" value="1"/>
</dbReference>
<dbReference type="PROSITE" id="PS51296">
    <property type="entry name" value="RIESKE"/>
    <property type="match status" value="1"/>
</dbReference>
<organism evidence="9 10">
    <name type="scientific">Methylophilales bacterium MBRS-H7</name>
    <dbReference type="NCBI Taxonomy" id="1623450"/>
    <lineage>
        <taxon>Bacteria</taxon>
        <taxon>Pseudomonadati</taxon>
        <taxon>Pseudomonadota</taxon>
        <taxon>Betaproteobacteria</taxon>
        <taxon>Nitrosomonadales</taxon>
        <taxon>OM43 clade</taxon>
    </lineage>
</organism>
<reference evidence="9 10" key="1">
    <citation type="submission" date="2015-03" db="EMBL/GenBank/DDBJ databases">
        <title>Comparative analysis of the OM43 clade including a novel species from Red Sea uncovers genomic and metabolic diversity among marine methylotrophs.</title>
        <authorList>
            <person name="Jimenez-Infante F."/>
            <person name="Ngugi D.K."/>
            <person name="Vinu M."/>
            <person name="Alam I."/>
            <person name="Kamau A."/>
            <person name="Blom J."/>
            <person name="Bajic V.B."/>
            <person name="Stingl U."/>
        </authorList>
    </citation>
    <scope>NUCLEOTIDE SEQUENCE [LARGE SCALE GENOMIC DNA]</scope>
    <source>
        <strain evidence="9 10">MBRSH7</strain>
    </source>
</reference>
<dbReference type="InterPro" id="IPR017941">
    <property type="entry name" value="Rieske_2Fe-2S"/>
</dbReference>
<dbReference type="Pfam" id="PF00355">
    <property type="entry name" value="Rieske"/>
    <property type="match status" value="1"/>
</dbReference>
<proteinExistence type="inferred from homology"/>
<dbReference type="Proteomes" id="UP000066549">
    <property type="component" value="Chromosome"/>
</dbReference>
<name>A0A0H4JCU7_9PROT</name>
<dbReference type="InterPro" id="IPR001663">
    <property type="entry name" value="Rng_hydr_dOase-A"/>
</dbReference>
<dbReference type="AlphaFoldDB" id="A0A0H4JCU7"/>
<sequence length="365" mass="42528">MKRIDYLRYHKQEYFYKEQEHLFSKLWIYAAAVPEFDQTQSSYVLINSPIGEVIITKENDQFNAFYNKCLHRGHPIVSEPYGPLRLICPYHCWSYESNGHVKNIPFAEKMYGLNQSEISQMSLKKLSIKQLGDFLFINGDDFPIDIEEQFGEEVLNNLNKTKGMLNKTFASLSIELNFNWKLIFENLRDCVHPLYLHPTSLTQEVDFFATFKEPVINNQPITELAELSNFSRDGENKLPPEKYKSEFMCCDDGKSYLNWLLFPYTHIPSPDGGTLFAVENFVPISPNKTRLDLSFFITQATGKTPSLAVFYEWFEKAKVVLKEDFVAVEGLQKQIENGQDMQNLGDYENQNVRINEFLDREVYAK</sequence>
<evidence type="ECO:0000256" key="5">
    <source>
        <dbReference type="ARBA" id="ARBA00023002"/>
    </source>
</evidence>
<evidence type="ECO:0000256" key="4">
    <source>
        <dbReference type="ARBA" id="ARBA00022723"/>
    </source>
</evidence>
<dbReference type="Pfam" id="PF00848">
    <property type="entry name" value="Ring_hydroxyl_A"/>
    <property type="match status" value="1"/>
</dbReference>
<evidence type="ECO:0000256" key="3">
    <source>
        <dbReference type="ARBA" id="ARBA00022714"/>
    </source>
</evidence>
<dbReference type="GO" id="GO:0005506">
    <property type="term" value="F:iron ion binding"/>
    <property type="evidence" value="ECO:0007669"/>
    <property type="project" value="InterPro"/>
</dbReference>
<dbReference type="CDD" id="cd00680">
    <property type="entry name" value="RHO_alpha_C"/>
    <property type="match status" value="1"/>
</dbReference>
<dbReference type="GO" id="GO:0016491">
    <property type="term" value="F:oxidoreductase activity"/>
    <property type="evidence" value="ECO:0007669"/>
    <property type="project" value="UniProtKB-KW"/>
</dbReference>
<protein>
    <recommendedName>
        <fullName evidence="8">Rieske domain-containing protein</fullName>
    </recommendedName>
</protein>
<dbReference type="PANTHER" id="PTHR43756">
    <property type="entry name" value="CHOLINE MONOOXYGENASE, CHLOROPLASTIC"/>
    <property type="match status" value="1"/>
</dbReference>
<comment type="cofactor">
    <cofactor evidence="1">
        <name>Fe cation</name>
        <dbReference type="ChEBI" id="CHEBI:24875"/>
    </cofactor>
</comment>
<evidence type="ECO:0000256" key="2">
    <source>
        <dbReference type="ARBA" id="ARBA00008751"/>
    </source>
</evidence>
<feature type="domain" description="Rieske" evidence="8">
    <location>
        <begin position="27"/>
        <end position="137"/>
    </location>
</feature>
<accession>A0A0H4JCU7</accession>
<keyword evidence="3" id="KW-0001">2Fe-2S</keyword>
<dbReference type="PANTHER" id="PTHR43756:SF5">
    <property type="entry name" value="CHOLINE MONOOXYGENASE, CHLOROPLASTIC"/>
    <property type="match status" value="1"/>
</dbReference>
<dbReference type="InterPro" id="IPR015879">
    <property type="entry name" value="Ring_hydroxy_dOase_asu_C_dom"/>
</dbReference>
<evidence type="ECO:0000256" key="7">
    <source>
        <dbReference type="ARBA" id="ARBA00023014"/>
    </source>
</evidence>
<keyword evidence="4" id="KW-0479">Metal-binding</keyword>
<dbReference type="InterPro" id="IPR036922">
    <property type="entry name" value="Rieske_2Fe-2S_sf"/>
</dbReference>
<evidence type="ECO:0000313" key="9">
    <source>
        <dbReference type="EMBL" id="AKO66312.1"/>
    </source>
</evidence>
<dbReference type="SUPFAM" id="SSF55961">
    <property type="entry name" value="Bet v1-like"/>
    <property type="match status" value="1"/>
</dbReference>
<comment type="similarity">
    <text evidence="2">Belongs to the bacterial ring-hydroxylating dioxygenase alpha subunit family.</text>
</comment>
<keyword evidence="7" id="KW-0411">Iron-sulfur</keyword>
<keyword evidence="6" id="KW-0408">Iron</keyword>
<keyword evidence="10" id="KW-1185">Reference proteome</keyword>
<evidence type="ECO:0000259" key="8">
    <source>
        <dbReference type="PROSITE" id="PS51296"/>
    </source>
</evidence>
<evidence type="ECO:0000256" key="6">
    <source>
        <dbReference type="ARBA" id="ARBA00023004"/>
    </source>
</evidence>
<dbReference type="Gene3D" id="3.90.380.10">
    <property type="entry name" value="Naphthalene 1,2-dioxygenase Alpha Subunit, Chain A, domain 1"/>
    <property type="match status" value="2"/>
</dbReference>
<gene>
    <name evidence="9" type="ORF">VI33_06515</name>
</gene>
<keyword evidence="5" id="KW-0560">Oxidoreductase</keyword>
<dbReference type="SUPFAM" id="SSF50022">
    <property type="entry name" value="ISP domain"/>
    <property type="match status" value="1"/>
</dbReference>
<evidence type="ECO:0000313" key="10">
    <source>
        <dbReference type="Proteomes" id="UP000066549"/>
    </source>
</evidence>